<dbReference type="Pfam" id="PF14580">
    <property type="entry name" value="LRR_9"/>
    <property type="match status" value="1"/>
</dbReference>
<dbReference type="Proteomes" id="UP001642464">
    <property type="component" value="Unassembled WGS sequence"/>
</dbReference>
<feature type="compositionally biased region" description="Basic and acidic residues" evidence="1">
    <location>
        <begin position="414"/>
        <end position="427"/>
    </location>
</feature>
<evidence type="ECO:0000313" key="2">
    <source>
        <dbReference type="EMBL" id="CAK9011668.1"/>
    </source>
</evidence>
<feature type="region of interest" description="Disordered" evidence="1">
    <location>
        <begin position="470"/>
        <end position="524"/>
    </location>
</feature>
<feature type="compositionally biased region" description="Basic residues" evidence="1">
    <location>
        <begin position="1"/>
        <end position="13"/>
    </location>
</feature>
<dbReference type="Gene3D" id="3.80.10.10">
    <property type="entry name" value="Ribonuclease Inhibitor"/>
    <property type="match status" value="1"/>
</dbReference>
<feature type="compositionally biased region" description="Low complexity" evidence="1">
    <location>
        <begin position="319"/>
        <end position="328"/>
    </location>
</feature>
<evidence type="ECO:0000256" key="1">
    <source>
        <dbReference type="SAM" id="MobiDB-lite"/>
    </source>
</evidence>
<dbReference type="EMBL" id="CAXAMM010006627">
    <property type="protein sequence ID" value="CAK9011668.1"/>
    <property type="molecule type" value="Genomic_DNA"/>
</dbReference>
<dbReference type="InterPro" id="IPR040091">
    <property type="entry name" value="LRRC56"/>
</dbReference>
<feature type="region of interest" description="Disordered" evidence="1">
    <location>
        <begin position="1"/>
        <end position="36"/>
    </location>
</feature>
<dbReference type="PROSITE" id="PS51450">
    <property type="entry name" value="LRR"/>
    <property type="match status" value="1"/>
</dbReference>
<protein>
    <submittedName>
        <fullName evidence="2">Leucine-rich repeat-containing protein 56</fullName>
    </submittedName>
</protein>
<keyword evidence="3" id="KW-1185">Reference proteome</keyword>
<dbReference type="InterPro" id="IPR032675">
    <property type="entry name" value="LRR_dom_sf"/>
</dbReference>
<feature type="non-terminal residue" evidence="2">
    <location>
        <position position="552"/>
    </location>
</feature>
<sequence length="552" mass="60746">MKAKQRREGRRRARLDLEEAQEELSGGDERQDMQASSFLIRPSPMARKARAFESQAQVWTLPSEVIEKEFLEIDMLTDDKLRKLAAKDDLESVTDITFRVDTTDQSISQLGLMLPNLVNLTLDKSIVSSFRDFGTHLRSLQVLHLSASHVNDLDGISALDALTELFLANNHVKSLTPLAMHEHLRVLDLRGNMVTGLDEVDQLGTCLQLRELVLAENPVARIEPYRRVVFQFVPQLKLLDQVAAAGNDLDAVGENLLENLSTFLEQLEDHGDLASPAPATSSLGSSSFAGGNRSHHVTVDGDGELIRARPSTPRQDTISSSSVRRSTTALVQSPSTRSIRVEHQPGSEGDDQVQAGTDAEQQQQPEDRFSASSELTHGAAVIFAGNLAASMRKRKKAARLETNQASLKRAAEKLEAEEYGDKPEDPLTPRQGDADCNIQSKLEELLSLSTGLEKEFQRLQASDTIRVESPKSKLLRRKAKATSQKLSSAPVAVATPRDEGRRRTRRPEGGNRKTSSSSSVLARRHRVAVKSDVSALAEFANDLSLSDVDEDD</sequence>
<accession>A0ABP0JB91</accession>
<organism evidence="2 3">
    <name type="scientific">Durusdinium trenchii</name>
    <dbReference type="NCBI Taxonomy" id="1381693"/>
    <lineage>
        <taxon>Eukaryota</taxon>
        <taxon>Sar</taxon>
        <taxon>Alveolata</taxon>
        <taxon>Dinophyceae</taxon>
        <taxon>Suessiales</taxon>
        <taxon>Symbiodiniaceae</taxon>
        <taxon>Durusdinium</taxon>
    </lineage>
</organism>
<comment type="caution">
    <text evidence="2">The sequence shown here is derived from an EMBL/GenBank/DDBJ whole genome shotgun (WGS) entry which is preliminary data.</text>
</comment>
<feature type="compositionally biased region" description="Basic and acidic residues" evidence="1">
    <location>
        <begin position="496"/>
        <end position="511"/>
    </location>
</feature>
<gene>
    <name evidence="2" type="ORF">SCF082_LOCUS11188</name>
</gene>
<feature type="region of interest" description="Disordered" evidence="1">
    <location>
        <begin position="272"/>
        <end position="372"/>
    </location>
</feature>
<dbReference type="PANTHER" id="PTHR22708">
    <property type="entry name" value="LEUCINE-RICH REPEAT-CONTAINING PROTEIN 56"/>
    <property type="match status" value="1"/>
</dbReference>
<proteinExistence type="predicted"/>
<dbReference type="SUPFAM" id="SSF52058">
    <property type="entry name" value="L domain-like"/>
    <property type="match status" value="1"/>
</dbReference>
<feature type="compositionally biased region" description="Polar residues" evidence="1">
    <location>
        <begin position="359"/>
        <end position="372"/>
    </location>
</feature>
<reference evidence="2 3" key="1">
    <citation type="submission" date="2024-02" db="EMBL/GenBank/DDBJ databases">
        <authorList>
            <person name="Chen Y."/>
            <person name="Shah S."/>
            <person name="Dougan E. K."/>
            <person name="Thang M."/>
            <person name="Chan C."/>
        </authorList>
    </citation>
    <scope>NUCLEOTIDE SEQUENCE [LARGE SCALE GENOMIC DNA]</scope>
</reference>
<evidence type="ECO:0000313" key="3">
    <source>
        <dbReference type="Proteomes" id="UP001642464"/>
    </source>
</evidence>
<feature type="compositionally biased region" description="Polar residues" evidence="1">
    <location>
        <begin position="329"/>
        <end position="338"/>
    </location>
</feature>
<dbReference type="InterPro" id="IPR001611">
    <property type="entry name" value="Leu-rich_rpt"/>
</dbReference>
<dbReference type="PANTHER" id="PTHR22708:SF0">
    <property type="entry name" value="LEUCINE-RICH REPEAT-CONTAINING PROTEIN 56"/>
    <property type="match status" value="1"/>
</dbReference>
<feature type="region of interest" description="Disordered" evidence="1">
    <location>
        <begin position="414"/>
        <end position="434"/>
    </location>
</feature>
<name>A0ABP0JB91_9DINO</name>
<feature type="compositionally biased region" description="Polar residues" evidence="1">
    <location>
        <begin position="278"/>
        <end position="289"/>
    </location>
</feature>